<sequence length="127" mass="14560">MPQTIGLIQVCTLNLKICFTSIVIQVKFRYMIRCVIQAVSECQDPFDALECEPFDIFIRCLYSFVKAAWQHVIPSHSVLQSELHMQRLKVMVRAISLQSGIALETAFIMIYYADFPTSRSSDFSSIQ</sequence>
<dbReference type="AlphaFoldDB" id="A0AA35Y409"/>
<keyword evidence="1" id="KW-0812">Transmembrane</keyword>
<keyword evidence="3" id="KW-1185">Reference proteome</keyword>
<feature type="transmembrane region" description="Helical" evidence="1">
    <location>
        <begin position="90"/>
        <end position="113"/>
    </location>
</feature>
<dbReference type="Proteomes" id="UP001177003">
    <property type="component" value="Chromosome 1"/>
</dbReference>
<keyword evidence="1" id="KW-1133">Transmembrane helix</keyword>
<dbReference type="EMBL" id="OX465077">
    <property type="protein sequence ID" value="CAI9266369.1"/>
    <property type="molecule type" value="Genomic_DNA"/>
</dbReference>
<accession>A0AA35Y409</accession>
<protein>
    <submittedName>
        <fullName evidence="2">Uncharacterized protein</fullName>
    </submittedName>
</protein>
<evidence type="ECO:0000313" key="2">
    <source>
        <dbReference type="EMBL" id="CAI9266369.1"/>
    </source>
</evidence>
<gene>
    <name evidence="2" type="ORF">LSALG_LOCUS6934</name>
</gene>
<organism evidence="2 3">
    <name type="scientific">Lactuca saligna</name>
    <name type="common">Willowleaf lettuce</name>
    <dbReference type="NCBI Taxonomy" id="75948"/>
    <lineage>
        <taxon>Eukaryota</taxon>
        <taxon>Viridiplantae</taxon>
        <taxon>Streptophyta</taxon>
        <taxon>Embryophyta</taxon>
        <taxon>Tracheophyta</taxon>
        <taxon>Spermatophyta</taxon>
        <taxon>Magnoliopsida</taxon>
        <taxon>eudicotyledons</taxon>
        <taxon>Gunneridae</taxon>
        <taxon>Pentapetalae</taxon>
        <taxon>asterids</taxon>
        <taxon>campanulids</taxon>
        <taxon>Asterales</taxon>
        <taxon>Asteraceae</taxon>
        <taxon>Cichorioideae</taxon>
        <taxon>Cichorieae</taxon>
        <taxon>Lactucinae</taxon>
        <taxon>Lactuca</taxon>
    </lineage>
</organism>
<evidence type="ECO:0000313" key="3">
    <source>
        <dbReference type="Proteomes" id="UP001177003"/>
    </source>
</evidence>
<evidence type="ECO:0000256" key="1">
    <source>
        <dbReference type="SAM" id="Phobius"/>
    </source>
</evidence>
<proteinExistence type="predicted"/>
<feature type="transmembrane region" description="Helical" evidence="1">
    <location>
        <begin position="6"/>
        <end position="24"/>
    </location>
</feature>
<reference evidence="2" key="1">
    <citation type="submission" date="2023-04" db="EMBL/GenBank/DDBJ databases">
        <authorList>
            <person name="Vijverberg K."/>
            <person name="Xiong W."/>
            <person name="Schranz E."/>
        </authorList>
    </citation>
    <scope>NUCLEOTIDE SEQUENCE</scope>
</reference>
<name>A0AA35Y409_LACSI</name>
<keyword evidence="1" id="KW-0472">Membrane</keyword>